<dbReference type="Pfam" id="PF14307">
    <property type="entry name" value="Glyco_tran_WbsX"/>
    <property type="match status" value="1"/>
</dbReference>
<dbReference type="OrthoDB" id="9816424at2"/>
<dbReference type="eggNOG" id="COG1216">
    <property type="taxonomic scope" value="Bacteria"/>
</dbReference>
<dbReference type="eggNOG" id="COG0438">
    <property type="taxonomic scope" value="Bacteria"/>
</dbReference>
<organism evidence="3 4">
    <name type="scientific">Desulfococcus multivorans DSM 2059</name>
    <dbReference type="NCBI Taxonomy" id="1121405"/>
    <lineage>
        <taxon>Bacteria</taxon>
        <taxon>Pseudomonadati</taxon>
        <taxon>Thermodesulfobacteriota</taxon>
        <taxon>Desulfobacteria</taxon>
        <taxon>Desulfobacterales</taxon>
        <taxon>Desulfococcaceae</taxon>
        <taxon>Desulfococcus</taxon>
    </lineage>
</organism>
<comment type="caution">
    <text evidence="3">The sequence shown here is derived from an EMBL/GenBank/DDBJ whole genome shotgun (WGS) entry which is preliminary data.</text>
</comment>
<dbReference type="CDD" id="cd03801">
    <property type="entry name" value="GT4_PimA-like"/>
    <property type="match status" value="1"/>
</dbReference>
<evidence type="ECO:0000313" key="4">
    <source>
        <dbReference type="Proteomes" id="UP000014977"/>
    </source>
</evidence>
<gene>
    <name evidence="3" type="ORF">dsmv_2647</name>
</gene>
<dbReference type="InterPro" id="IPR029044">
    <property type="entry name" value="Nucleotide-diphossugar_trans"/>
</dbReference>
<dbReference type="SUPFAM" id="SSF53448">
    <property type="entry name" value="Nucleotide-diphospho-sugar transferases"/>
    <property type="match status" value="1"/>
</dbReference>
<dbReference type="PANTHER" id="PTHR41244">
    <property type="entry name" value="RHAMNAN SYNTHESIS F"/>
    <property type="match status" value="1"/>
</dbReference>
<dbReference type="eggNOG" id="COG3551">
    <property type="taxonomic scope" value="Bacteria"/>
</dbReference>
<dbReference type="PANTHER" id="PTHR41244:SF1">
    <property type="entry name" value="GLYCOSYLTRANSFERASE"/>
    <property type="match status" value="1"/>
</dbReference>
<dbReference type="Gene3D" id="3.90.550.10">
    <property type="entry name" value="Spore Coat Polysaccharide Biosynthesis Protein SpsA, Chain A"/>
    <property type="match status" value="1"/>
</dbReference>
<dbReference type="Pfam" id="PF00535">
    <property type="entry name" value="Glycos_transf_2"/>
    <property type="match status" value="1"/>
</dbReference>
<dbReference type="SUPFAM" id="SSF53756">
    <property type="entry name" value="UDP-Glycosyltransferase/glycogen phosphorylase"/>
    <property type="match status" value="1"/>
</dbReference>
<dbReference type="CDD" id="cd11579">
    <property type="entry name" value="Glyco_tran_WbsX"/>
    <property type="match status" value="1"/>
</dbReference>
<evidence type="ECO:0000259" key="1">
    <source>
        <dbReference type="Pfam" id="PF00534"/>
    </source>
</evidence>
<name>S7TRK4_DESML</name>
<evidence type="ECO:0000313" key="3">
    <source>
        <dbReference type="EMBL" id="EPR39305.1"/>
    </source>
</evidence>
<dbReference type="Proteomes" id="UP000014977">
    <property type="component" value="Unassembled WGS sequence"/>
</dbReference>
<dbReference type="GO" id="GO:0016757">
    <property type="term" value="F:glycosyltransferase activity"/>
    <property type="evidence" value="ECO:0007669"/>
    <property type="project" value="InterPro"/>
</dbReference>
<dbReference type="Gene3D" id="3.20.20.80">
    <property type="entry name" value="Glycosidases"/>
    <property type="match status" value="1"/>
</dbReference>
<sequence length="1511" mass="173643">MKDSKKNIVVVLGMHRSGTSTITRGISLLGVELGNNLHPPGEDNPKGFWEDKDCLRINESLLEHLGSAYDRLGLTPEVLETLNHADAAGSLKLEAVEVLRTKFLNTARFGFKDPRVSRLLPFWKNIFKAVGCTPRYVIAVRNPISVARSLSKRNRIEPEKSYFLWLEHVVSAVLDSSGSPRVMVDYDIFLESPQTELQRIADVLNLDPPAENLTALKEFAKDFLEAKLRHTHFQIKDLELDPKLPKDVSRAYELALNLANGEMTFDDPVIQEKFFGIRQRLHDYAPAFGYVNILEDRIIGFYQNIAERTEKIEKLTDTLSKEKSNTAKEKSNTEDLSRKLLQITGQRDCLEKQYETEREKTRKLGIQLEQSRNQARTEREKLEQVNRQLAVILNSNSWRLTSSLRFFRKNLMTRPYPFFRTKLSRIAHWGWESPLLPPQGKQKFKNSIFKRLPFLFRRTEAYRRWQNLNDGILNTAIPQITSMSGQGRSCYKDNISSDYVPMLTASPPRSKSVKLICFYLPQFHSIPENDEWWGKGFTEWANVKPAKPQFVGHHQPHVPGELGYYNLLDAAVQHRQVELAKLYGIGGFCFYFYWFGGKRLLETPIKNYLANKRFDLPFCLCWANENWTRRWDGLENEILIAQQHSPEDDLAFIQHVARYMKDPRYIRINGKPLLLVYRPSLLPSAKKTAQRWRNWCTQNGIGDLFLAYTQSFEKVDPSKYGFDAAVEFPPNNSAPPDVTGSVTPIDKNFGCTIYDWQVFVERSKKYQHPGYKIFRSVCPGWDNTARRNNRSTVFINNTPKLYRAWLENAIQDTVLQSAADDERLIFVNAWNEWAEGAHLEPDARYGYAYLQATRDALTEGAETRNDAILLVTHDAHPHGAQFLLLSLARQLRIDGFRVAVLALKGGRLLDEFSRIGQTLNAELAGPKAVHSFLYELRAGGMHDAVTSTVVSGSILPLLKDLDFRVLSLIHELPGIIRDMHQETNADTISRLADKIVFPAELVHQRFREIAPVEPEKVLIRHQGLLRRNPYRNRRLEARREILQKHRLPKDSQIVLSIAYADARKGADLFVEIAAQVLPKHPNAVFIWVGHGEPEMMQKVESRINALELQGKVLFVGFDREPMAYYAAASVYALPSREDPFPNVVLEATEAGIPVVAFDETTGAGRYIIEQGGRLADFPDPKDFARKISELLSVTDRTIRHRPGSMRQYALDLLHHLNDFPRVSVIVPNYNYERHIIERLESIRRQTFPIYELVVLDDASTDRSCEVITKYLSEIDIDARLFVNEKNSGSVFRQWCKGIKLCRGEVLWIAEADDLSNDSFLDELVPAFHMPETVLAFSQSKQMNTKGKIIKDHYLEYTREVSDKWGADYTRDGREEIREALCIKNTLPNVSAVLFRRKALDHALNTIGSELFEYQIAGDWLVYLHVMMQGKVCYIQKPLNLHRRHAFSVTGSAAKHRHLQEVRRLQEIAQSLVEPTREARAKSRAYIEYLRKYFGLPDEKQEGLRDDSTYIV</sequence>
<dbReference type="PATRIC" id="fig|1121405.3.peg.2298"/>
<keyword evidence="3" id="KW-0808">Transferase</keyword>
<dbReference type="InterPro" id="IPR027417">
    <property type="entry name" value="P-loop_NTPase"/>
</dbReference>
<dbReference type="EMBL" id="ATHJ01000090">
    <property type="protein sequence ID" value="EPR39305.1"/>
    <property type="molecule type" value="Genomic_DNA"/>
</dbReference>
<dbReference type="Pfam" id="PF00534">
    <property type="entry name" value="Glycos_transf_1"/>
    <property type="match status" value="1"/>
</dbReference>
<dbReference type="InterPro" id="IPR032719">
    <property type="entry name" value="WbsX"/>
</dbReference>
<keyword evidence="4" id="KW-1185">Reference proteome</keyword>
<dbReference type="InterPro" id="IPR001173">
    <property type="entry name" value="Glyco_trans_2-like"/>
</dbReference>
<accession>S7TRK4</accession>
<feature type="domain" description="Glycosyl transferase family 1" evidence="1">
    <location>
        <begin position="1038"/>
        <end position="1192"/>
    </location>
</feature>
<dbReference type="RefSeq" id="WP_020877404.1">
    <property type="nucleotide sequence ID" value="NZ_ATHJ01000090.1"/>
</dbReference>
<evidence type="ECO:0000259" key="2">
    <source>
        <dbReference type="Pfam" id="PF00535"/>
    </source>
</evidence>
<reference evidence="3 4" key="1">
    <citation type="journal article" date="2013" name="Genome Announc.">
        <title>Draft genome sequences for three mercury-methylating, sulfate-reducing bacteria.</title>
        <authorList>
            <person name="Brown S.D."/>
            <person name="Hurt R.A.Jr."/>
            <person name="Gilmour C.C."/>
            <person name="Elias D.A."/>
        </authorList>
    </citation>
    <scope>NUCLEOTIDE SEQUENCE [LARGE SCALE GENOMIC DNA]</scope>
    <source>
        <strain evidence="3 4">DSM 2059</strain>
    </source>
</reference>
<feature type="domain" description="Glycosyltransferase 2-like" evidence="2">
    <location>
        <begin position="1223"/>
        <end position="1400"/>
    </location>
</feature>
<protein>
    <submittedName>
        <fullName evidence="3">Glycosyl transferase group 1</fullName>
    </submittedName>
</protein>
<dbReference type="InterPro" id="IPR001296">
    <property type="entry name" value="Glyco_trans_1"/>
</dbReference>
<dbReference type="Gene3D" id="3.40.50.2000">
    <property type="entry name" value="Glycogen Phosphorylase B"/>
    <property type="match status" value="1"/>
</dbReference>
<dbReference type="STRING" id="897.B2D07_03560"/>
<dbReference type="Gene3D" id="3.40.50.300">
    <property type="entry name" value="P-loop containing nucleotide triphosphate hydrolases"/>
    <property type="match status" value="1"/>
</dbReference>
<proteinExistence type="predicted"/>
<dbReference type="SUPFAM" id="SSF52540">
    <property type="entry name" value="P-loop containing nucleoside triphosphate hydrolases"/>
    <property type="match status" value="1"/>
</dbReference>